<evidence type="ECO:0000313" key="3">
    <source>
        <dbReference type="Proteomes" id="UP000190648"/>
    </source>
</evidence>
<feature type="compositionally biased region" description="Polar residues" evidence="1">
    <location>
        <begin position="1"/>
        <end position="11"/>
    </location>
</feature>
<dbReference type="AlphaFoldDB" id="A0A1V4J623"/>
<feature type="region of interest" description="Disordered" evidence="1">
    <location>
        <begin position="1"/>
        <end position="21"/>
    </location>
</feature>
<accession>A0A1V4J623</accession>
<evidence type="ECO:0000256" key="1">
    <source>
        <dbReference type="SAM" id="MobiDB-lite"/>
    </source>
</evidence>
<organism evidence="2 3">
    <name type="scientific">Patagioenas fasciata monilis</name>
    <dbReference type="NCBI Taxonomy" id="372326"/>
    <lineage>
        <taxon>Eukaryota</taxon>
        <taxon>Metazoa</taxon>
        <taxon>Chordata</taxon>
        <taxon>Craniata</taxon>
        <taxon>Vertebrata</taxon>
        <taxon>Euteleostomi</taxon>
        <taxon>Archelosauria</taxon>
        <taxon>Archosauria</taxon>
        <taxon>Dinosauria</taxon>
        <taxon>Saurischia</taxon>
        <taxon>Theropoda</taxon>
        <taxon>Coelurosauria</taxon>
        <taxon>Aves</taxon>
        <taxon>Neognathae</taxon>
        <taxon>Neoaves</taxon>
        <taxon>Columbimorphae</taxon>
        <taxon>Columbiformes</taxon>
        <taxon>Columbidae</taxon>
        <taxon>Patagioenas</taxon>
    </lineage>
</organism>
<dbReference type="EMBL" id="LSYS01009308">
    <property type="protein sequence ID" value="OPJ67217.1"/>
    <property type="molecule type" value="Genomic_DNA"/>
</dbReference>
<proteinExistence type="predicted"/>
<gene>
    <name evidence="2" type="ORF">AV530_001458</name>
</gene>
<comment type="caution">
    <text evidence="2">The sequence shown here is derived from an EMBL/GenBank/DDBJ whole genome shotgun (WGS) entry which is preliminary data.</text>
</comment>
<name>A0A1V4J623_PATFA</name>
<dbReference type="Proteomes" id="UP000190648">
    <property type="component" value="Unassembled WGS sequence"/>
</dbReference>
<keyword evidence="3" id="KW-1185">Reference proteome</keyword>
<sequence>MEQSASSNPGDHSSADQEDLQQYNTFFPVEMAVSAINQGLPDPCGCCLGNAWGTTRNAWKRYPSFGLMDGAEGGG</sequence>
<evidence type="ECO:0000313" key="2">
    <source>
        <dbReference type="EMBL" id="OPJ67217.1"/>
    </source>
</evidence>
<reference evidence="2 3" key="1">
    <citation type="submission" date="2016-02" db="EMBL/GenBank/DDBJ databases">
        <title>Band-tailed pigeon sequencing and assembly.</title>
        <authorList>
            <person name="Soares A.E."/>
            <person name="Novak B.J."/>
            <person name="Rice E.S."/>
            <person name="O'Connell B."/>
            <person name="Chang D."/>
            <person name="Weber S."/>
            <person name="Shapiro B."/>
        </authorList>
    </citation>
    <scope>NUCLEOTIDE SEQUENCE [LARGE SCALE GENOMIC DNA]</scope>
    <source>
        <strain evidence="2">BTP2013</strain>
        <tissue evidence="2">Blood</tissue>
    </source>
</reference>
<protein>
    <submittedName>
        <fullName evidence="2">Uncharacterized protein</fullName>
    </submittedName>
</protein>